<proteinExistence type="predicted"/>
<evidence type="ECO:0000313" key="3">
    <source>
        <dbReference type="Proteomes" id="UP000799640"/>
    </source>
</evidence>
<organism evidence="2 3">
    <name type="scientific">Trichodelitschia bisporula</name>
    <dbReference type="NCBI Taxonomy" id="703511"/>
    <lineage>
        <taxon>Eukaryota</taxon>
        <taxon>Fungi</taxon>
        <taxon>Dikarya</taxon>
        <taxon>Ascomycota</taxon>
        <taxon>Pezizomycotina</taxon>
        <taxon>Dothideomycetes</taxon>
        <taxon>Dothideomycetes incertae sedis</taxon>
        <taxon>Phaeotrichales</taxon>
        <taxon>Phaeotrichaceae</taxon>
        <taxon>Trichodelitschia</taxon>
    </lineage>
</organism>
<evidence type="ECO:0000256" key="1">
    <source>
        <dbReference type="SAM" id="MobiDB-lite"/>
    </source>
</evidence>
<feature type="region of interest" description="Disordered" evidence="1">
    <location>
        <begin position="1"/>
        <end position="95"/>
    </location>
</feature>
<gene>
    <name evidence="2" type="ORF">EJ06DRAFT_529109</name>
</gene>
<dbReference type="Proteomes" id="UP000799640">
    <property type="component" value="Unassembled WGS sequence"/>
</dbReference>
<feature type="compositionally biased region" description="Low complexity" evidence="1">
    <location>
        <begin position="79"/>
        <end position="95"/>
    </location>
</feature>
<feature type="compositionally biased region" description="Low complexity" evidence="1">
    <location>
        <begin position="39"/>
        <end position="71"/>
    </location>
</feature>
<dbReference type="EMBL" id="ML996692">
    <property type="protein sequence ID" value="KAF2401967.1"/>
    <property type="molecule type" value="Genomic_DNA"/>
</dbReference>
<protein>
    <submittedName>
        <fullName evidence="2">Uncharacterized protein</fullName>
    </submittedName>
</protein>
<name>A0A6G1I1L9_9PEZI</name>
<feature type="compositionally biased region" description="Basic residues" evidence="1">
    <location>
        <begin position="1"/>
        <end position="11"/>
    </location>
</feature>
<sequence>MRLRPALRHHKPNDPLTRYRGSSPPAAPHRLGPSPGSHRAAVTTRRSTTAHLARVTARASSTARTSASPRTQPGRLTQAIPAGHAAAATACAAPR</sequence>
<evidence type="ECO:0000313" key="2">
    <source>
        <dbReference type="EMBL" id="KAF2401967.1"/>
    </source>
</evidence>
<dbReference type="AlphaFoldDB" id="A0A6G1I1L9"/>
<accession>A0A6G1I1L9</accession>
<keyword evidence="3" id="KW-1185">Reference proteome</keyword>
<reference evidence="2" key="1">
    <citation type="journal article" date="2020" name="Stud. Mycol.">
        <title>101 Dothideomycetes genomes: a test case for predicting lifestyles and emergence of pathogens.</title>
        <authorList>
            <person name="Haridas S."/>
            <person name="Albert R."/>
            <person name="Binder M."/>
            <person name="Bloem J."/>
            <person name="Labutti K."/>
            <person name="Salamov A."/>
            <person name="Andreopoulos B."/>
            <person name="Baker S."/>
            <person name="Barry K."/>
            <person name="Bills G."/>
            <person name="Bluhm B."/>
            <person name="Cannon C."/>
            <person name="Castanera R."/>
            <person name="Culley D."/>
            <person name="Daum C."/>
            <person name="Ezra D."/>
            <person name="Gonzalez J."/>
            <person name="Henrissat B."/>
            <person name="Kuo A."/>
            <person name="Liang C."/>
            <person name="Lipzen A."/>
            <person name="Lutzoni F."/>
            <person name="Magnuson J."/>
            <person name="Mondo S."/>
            <person name="Nolan M."/>
            <person name="Ohm R."/>
            <person name="Pangilinan J."/>
            <person name="Park H.-J."/>
            <person name="Ramirez L."/>
            <person name="Alfaro M."/>
            <person name="Sun H."/>
            <person name="Tritt A."/>
            <person name="Yoshinaga Y."/>
            <person name="Zwiers L.-H."/>
            <person name="Turgeon B."/>
            <person name="Goodwin S."/>
            <person name="Spatafora J."/>
            <person name="Crous P."/>
            <person name="Grigoriev I."/>
        </authorList>
    </citation>
    <scope>NUCLEOTIDE SEQUENCE</scope>
    <source>
        <strain evidence="2">CBS 262.69</strain>
    </source>
</reference>